<name>A0A366DW59_9NOCA</name>
<comment type="caution">
    <text evidence="2">The sequence shown here is derived from an EMBL/GenBank/DDBJ whole genome shotgun (WGS) entry which is preliminary data.</text>
</comment>
<organism evidence="2 3">
    <name type="scientific">Nocardia puris</name>
    <dbReference type="NCBI Taxonomy" id="208602"/>
    <lineage>
        <taxon>Bacteria</taxon>
        <taxon>Bacillati</taxon>
        <taxon>Actinomycetota</taxon>
        <taxon>Actinomycetes</taxon>
        <taxon>Mycobacteriales</taxon>
        <taxon>Nocardiaceae</taxon>
        <taxon>Nocardia</taxon>
    </lineage>
</organism>
<reference evidence="2 3" key="1">
    <citation type="submission" date="2018-06" db="EMBL/GenBank/DDBJ databases">
        <title>Genomic Encyclopedia of Type Strains, Phase IV (KMG-IV): sequencing the most valuable type-strain genomes for metagenomic binning, comparative biology and taxonomic classification.</title>
        <authorList>
            <person name="Goeker M."/>
        </authorList>
    </citation>
    <scope>NUCLEOTIDE SEQUENCE [LARGE SCALE GENOMIC DNA]</scope>
    <source>
        <strain evidence="2 3">DSM 44599</strain>
    </source>
</reference>
<dbReference type="EMBL" id="QNRE01000002">
    <property type="protein sequence ID" value="RBO94155.1"/>
    <property type="molecule type" value="Genomic_DNA"/>
</dbReference>
<protein>
    <submittedName>
        <fullName evidence="2">Uncharacterized protein</fullName>
    </submittedName>
</protein>
<dbReference type="AlphaFoldDB" id="A0A366DW59"/>
<keyword evidence="3" id="KW-1185">Reference proteome</keyword>
<dbReference type="Proteomes" id="UP000252586">
    <property type="component" value="Unassembled WGS sequence"/>
</dbReference>
<accession>A0A366DW59</accession>
<proteinExistence type="predicted"/>
<evidence type="ECO:0000256" key="1">
    <source>
        <dbReference type="SAM" id="MobiDB-lite"/>
    </source>
</evidence>
<dbReference type="STRING" id="1210090.GCA_001613185_00046"/>
<gene>
    <name evidence="2" type="ORF">DFR74_102577</name>
</gene>
<evidence type="ECO:0000313" key="2">
    <source>
        <dbReference type="EMBL" id="RBO94155.1"/>
    </source>
</evidence>
<sequence length="69" mass="7526">MAPHENAAAQALLSAASRPGNELTAFELMAAHTRHHLEDTDNDAALRRWDDEGGRSAHPRRVNTTVPEA</sequence>
<evidence type="ECO:0000313" key="3">
    <source>
        <dbReference type="Proteomes" id="UP000252586"/>
    </source>
</evidence>
<feature type="compositionally biased region" description="Basic and acidic residues" evidence="1">
    <location>
        <begin position="36"/>
        <end position="55"/>
    </location>
</feature>
<feature type="region of interest" description="Disordered" evidence="1">
    <location>
        <begin position="35"/>
        <end position="69"/>
    </location>
</feature>